<dbReference type="InterPro" id="IPR036291">
    <property type="entry name" value="NAD(P)-bd_dom_sf"/>
</dbReference>
<dbReference type="PANTHER" id="PTHR48079:SF6">
    <property type="entry name" value="NAD(P)-BINDING DOMAIN-CONTAINING PROTEIN-RELATED"/>
    <property type="match status" value="1"/>
</dbReference>
<keyword evidence="3" id="KW-1185">Reference proteome</keyword>
<protein>
    <submittedName>
        <fullName evidence="2">NAD-dependent dehydratase</fullName>
    </submittedName>
</protein>
<proteinExistence type="predicted"/>
<dbReference type="SUPFAM" id="SSF51735">
    <property type="entry name" value="NAD(P)-binding Rossmann-fold domains"/>
    <property type="match status" value="1"/>
</dbReference>
<dbReference type="GO" id="GO:0005737">
    <property type="term" value="C:cytoplasm"/>
    <property type="evidence" value="ECO:0007669"/>
    <property type="project" value="TreeGrafter"/>
</dbReference>
<dbReference type="GO" id="GO:0004029">
    <property type="term" value="F:aldehyde dehydrogenase (NAD+) activity"/>
    <property type="evidence" value="ECO:0007669"/>
    <property type="project" value="TreeGrafter"/>
</dbReference>
<dbReference type="AlphaFoldDB" id="A0A2D2CUX5"/>
<dbReference type="PANTHER" id="PTHR48079">
    <property type="entry name" value="PROTEIN YEEZ"/>
    <property type="match status" value="1"/>
</dbReference>
<dbReference type="InterPro" id="IPR017829">
    <property type="entry name" value="Hopanoid-assoc_sugar_epimerase"/>
</dbReference>
<dbReference type="KEGG" id="mtw:CQW49_00140"/>
<name>A0A2D2CUX5_METT3</name>
<evidence type="ECO:0000259" key="1">
    <source>
        <dbReference type="Pfam" id="PF01370"/>
    </source>
</evidence>
<dbReference type="InterPro" id="IPR001509">
    <property type="entry name" value="Epimerase_deHydtase"/>
</dbReference>
<organism evidence="2 3">
    <name type="scientific">Methylosinus trichosporium (strain ATCC 35070 / NCIMB 11131 / UNIQEM 75 / OB3b)</name>
    <dbReference type="NCBI Taxonomy" id="595536"/>
    <lineage>
        <taxon>Bacteria</taxon>
        <taxon>Pseudomonadati</taxon>
        <taxon>Pseudomonadota</taxon>
        <taxon>Alphaproteobacteria</taxon>
        <taxon>Hyphomicrobiales</taxon>
        <taxon>Methylocystaceae</taxon>
        <taxon>Methylosinus</taxon>
    </lineage>
</organism>
<dbReference type="NCBIfam" id="TIGR03466">
    <property type="entry name" value="HpnA"/>
    <property type="match status" value="1"/>
</dbReference>
<feature type="domain" description="NAD-dependent epimerase/dehydratase" evidence="1">
    <location>
        <begin position="9"/>
        <end position="234"/>
    </location>
</feature>
<dbReference type="STRING" id="595536.GCA_000178815_00915"/>
<dbReference type="Gene3D" id="3.40.50.720">
    <property type="entry name" value="NAD(P)-binding Rossmann-like Domain"/>
    <property type="match status" value="1"/>
</dbReference>
<dbReference type="EMBL" id="CP023737">
    <property type="protein sequence ID" value="ATQ66476.1"/>
    <property type="molecule type" value="Genomic_DNA"/>
</dbReference>
<dbReference type="Pfam" id="PF01370">
    <property type="entry name" value="Epimerase"/>
    <property type="match status" value="1"/>
</dbReference>
<gene>
    <name evidence="2" type="ORF">CQW49_00140</name>
</gene>
<accession>A0A2D2CUX5</accession>
<dbReference type="InterPro" id="IPR051783">
    <property type="entry name" value="NAD(P)-dependent_oxidoreduct"/>
</dbReference>
<dbReference type="RefSeq" id="WP_003615445.1">
    <property type="nucleotide sequence ID" value="NZ_ADVE02000001.1"/>
</dbReference>
<evidence type="ECO:0000313" key="3">
    <source>
        <dbReference type="Proteomes" id="UP000230709"/>
    </source>
</evidence>
<evidence type="ECO:0000313" key="2">
    <source>
        <dbReference type="EMBL" id="ATQ66476.1"/>
    </source>
</evidence>
<dbReference type="Proteomes" id="UP000230709">
    <property type="component" value="Chromosome"/>
</dbReference>
<reference evidence="3" key="1">
    <citation type="submission" date="2017-10" db="EMBL/GenBank/DDBJ databases">
        <title>Completed PacBio SMRT sequence of Methylosinus trichosporium OB3b reveals presence of a third large plasmid.</title>
        <authorList>
            <person name="Charles T.C."/>
            <person name="Lynch M.D.J."/>
            <person name="Heil J.R."/>
            <person name="Cheng J."/>
        </authorList>
    </citation>
    <scope>NUCLEOTIDE SEQUENCE [LARGE SCALE GENOMIC DNA]</scope>
    <source>
        <strain evidence="3">OB3b</strain>
    </source>
</reference>
<sequence>MRSDSRDIALVTGASGFIGGAVASLLLEQGFAVRALVRRSSPKTNLRAQFEIVEGDVTDRDSLRRAMAGARYVFHVAADYRLWARDPQTILHTNVEGTRLVMEEALRAGVERIVHTSSVATLAPDAQGLCDETRRLACDARLGPYKRSKLLSERLVEEMIERDRLPAVIVNPSAPLGPGDVRPTPTGRIIVEAMRGNMPAYVDTGLAVVHVADVAAGHLSALQHGRIGERYILGGDNLALSTLLGEVARLSGRRPPRVRLPRWPLVPLAHANEALARVIGHEPFLNVESLRLSATTMFFDHGKAARELGYRPRPYRQALADAVDWFRAGARTEPRMLGEARGAHDGALRK</sequence>